<feature type="transmembrane region" description="Helical" evidence="1">
    <location>
        <begin position="32"/>
        <end position="56"/>
    </location>
</feature>
<evidence type="ECO:0000313" key="2">
    <source>
        <dbReference type="EMBL" id="NDJ93105.1"/>
    </source>
</evidence>
<evidence type="ECO:0000256" key="1">
    <source>
        <dbReference type="SAM" id="Phobius"/>
    </source>
</evidence>
<dbReference type="AlphaFoldDB" id="A0A6G3MGE4"/>
<feature type="transmembrane region" description="Helical" evidence="1">
    <location>
        <begin position="7"/>
        <end position="26"/>
    </location>
</feature>
<keyword evidence="1" id="KW-1133">Transmembrane helix</keyword>
<protein>
    <submittedName>
        <fullName evidence="2">Transmembrane protein 104 homolog (Trinotate prediction)</fullName>
    </submittedName>
</protein>
<sequence length="155" mass="17621">MNVQQELVFSIFVYNIIFGSGALLLPKIFWEVGYLFGSAFLLFLASISYVSCVFVVESLSLTNLKYKMLQNSNSSSTTKRTASENEEIIGENNLHDGNNQQETHLEGRNFILINFFSFSLIEKQRRKVEKLSCRNAHNLAVTKQIIDALLKTHGH</sequence>
<name>A0A6G3MGE4_HENSL</name>
<keyword evidence="1" id="KW-0472">Membrane</keyword>
<proteinExistence type="predicted"/>
<organism evidence="2">
    <name type="scientific">Henneguya salminicola</name>
    <name type="common">Myxosporean</name>
    <dbReference type="NCBI Taxonomy" id="69463"/>
    <lineage>
        <taxon>Eukaryota</taxon>
        <taxon>Metazoa</taxon>
        <taxon>Cnidaria</taxon>
        <taxon>Myxozoa</taxon>
        <taxon>Myxosporea</taxon>
        <taxon>Bivalvulida</taxon>
        <taxon>Platysporina</taxon>
        <taxon>Myxobolidae</taxon>
        <taxon>Henneguya</taxon>
    </lineage>
</organism>
<keyword evidence="1 2" id="KW-0812">Transmembrane</keyword>
<accession>A0A6G3MGE4</accession>
<reference evidence="2" key="1">
    <citation type="submission" date="2018-11" db="EMBL/GenBank/DDBJ databases">
        <title>Henneguya salminicola genome and transcriptome.</title>
        <authorList>
            <person name="Yahalomi D."/>
            <person name="Atkinson S.D."/>
            <person name="Neuhof M."/>
            <person name="Chang E.S."/>
            <person name="Philippe H."/>
            <person name="Cartwright P."/>
            <person name="Bartholomew J.L."/>
            <person name="Huchon D."/>
        </authorList>
    </citation>
    <scope>NUCLEOTIDE SEQUENCE</scope>
    <source>
        <strain evidence="2">Hz1</strain>
        <tissue evidence="2">Whole</tissue>
    </source>
</reference>
<dbReference type="EMBL" id="GHBP01002448">
    <property type="protein sequence ID" value="NDJ93105.1"/>
    <property type="molecule type" value="Transcribed_RNA"/>
</dbReference>